<gene>
    <name evidence="1" type="ORF">KIS1582_0463</name>
</gene>
<accession>A0A800NFT5</accession>
<dbReference type="Proteomes" id="UP000465778">
    <property type="component" value="Unassembled WGS sequence"/>
</dbReference>
<proteinExistence type="predicted"/>
<evidence type="ECO:0000313" key="1">
    <source>
        <dbReference type="EMBL" id="KAF0825790.1"/>
    </source>
</evidence>
<name>A0A800NFT5_CYTFI</name>
<evidence type="ECO:0000313" key="2">
    <source>
        <dbReference type="Proteomes" id="UP000465778"/>
    </source>
</evidence>
<dbReference type="EMBL" id="VDEM01000002">
    <property type="protein sequence ID" value="KAF0825790.1"/>
    <property type="molecule type" value="Genomic_DNA"/>
</dbReference>
<protein>
    <submittedName>
        <fullName evidence="1">Uncharacterized protein</fullName>
    </submittedName>
</protein>
<dbReference type="AlphaFoldDB" id="A0A800NFT5"/>
<comment type="caution">
    <text evidence="1">The sequence shown here is derived from an EMBL/GenBank/DDBJ whole genome shotgun (WGS) entry which is preliminary data.</text>
</comment>
<organism evidence="1 2">
    <name type="scientific">Cytobacillus firmus</name>
    <name type="common">Bacillus firmus</name>
    <dbReference type="NCBI Taxonomy" id="1399"/>
    <lineage>
        <taxon>Bacteria</taxon>
        <taxon>Bacillati</taxon>
        <taxon>Bacillota</taxon>
        <taxon>Bacilli</taxon>
        <taxon>Bacillales</taxon>
        <taxon>Bacillaceae</taxon>
        <taxon>Cytobacillus</taxon>
    </lineage>
</organism>
<sequence length="40" mass="4755">MFVNPSVPILFFWYNTTLKTITFQFYANNAPYKKPSFVMS</sequence>
<reference evidence="1 2" key="1">
    <citation type="journal article" date="2020" name="G3 (Bethesda)">
        <title>Whole Genome Sequencing and Comparative Genomics of Two Nematicidal Bacillus Strains Reveals a Wide Range of Possible Virulence Factors.</title>
        <authorList>
            <person name="Susic N."/>
            <person name="Janezic S."/>
            <person name="Rupnik M."/>
            <person name="Geric Stare B."/>
        </authorList>
    </citation>
    <scope>NUCLEOTIDE SEQUENCE [LARGE SCALE GENOMIC DNA]</scope>
    <source>
        <strain evidence="1 2">I-1582</strain>
    </source>
</reference>